<organism evidence="9 10">
    <name type="scientific">Oligosphaera ethanolica</name>
    <dbReference type="NCBI Taxonomy" id="760260"/>
    <lineage>
        <taxon>Bacteria</taxon>
        <taxon>Pseudomonadati</taxon>
        <taxon>Lentisphaerota</taxon>
        <taxon>Oligosphaeria</taxon>
        <taxon>Oligosphaerales</taxon>
        <taxon>Oligosphaeraceae</taxon>
        <taxon>Oligosphaera</taxon>
    </lineage>
</organism>
<keyword evidence="8" id="KW-0119">Carbohydrate metabolism</keyword>
<dbReference type="CDD" id="cd00452">
    <property type="entry name" value="KDPG_aldolase"/>
    <property type="match status" value="1"/>
</dbReference>
<evidence type="ECO:0000256" key="3">
    <source>
        <dbReference type="ARBA" id="ARBA00006906"/>
    </source>
</evidence>
<dbReference type="AlphaFoldDB" id="A0AAE4ANR2"/>
<dbReference type="InterPro" id="IPR031338">
    <property type="entry name" value="KDPG/KHG_AS_2"/>
</dbReference>
<dbReference type="InterPro" id="IPR000887">
    <property type="entry name" value="Aldlse_KDPG_KHG"/>
</dbReference>
<evidence type="ECO:0000256" key="7">
    <source>
        <dbReference type="ARBA" id="ARBA00023270"/>
    </source>
</evidence>
<reference evidence="9" key="1">
    <citation type="submission" date="2023-07" db="EMBL/GenBank/DDBJ databases">
        <title>Genomic Encyclopedia of Type Strains, Phase IV (KMG-IV): sequencing the most valuable type-strain genomes for metagenomic binning, comparative biology and taxonomic classification.</title>
        <authorList>
            <person name="Goeker M."/>
        </authorList>
    </citation>
    <scope>NUCLEOTIDE SEQUENCE</scope>
    <source>
        <strain evidence="9">DSM 24202</strain>
    </source>
</reference>
<evidence type="ECO:0000256" key="8">
    <source>
        <dbReference type="ARBA" id="ARBA00023277"/>
    </source>
</evidence>
<dbReference type="NCBIfam" id="TIGR01182">
    <property type="entry name" value="eda"/>
    <property type="match status" value="1"/>
</dbReference>
<dbReference type="NCBIfam" id="NF004325">
    <property type="entry name" value="PRK05718.1"/>
    <property type="match status" value="1"/>
</dbReference>
<comment type="similarity">
    <text evidence="3">Belongs to the KHG/KDPG aldolase family.</text>
</comment>
<dbReference type="PROSITE" id="PS00159">
    <property type="entry name" value="ALDOLASE_KDPG_KHG_1"/>
    <property type="match status" value="1"/>
</dbReference>
<evidence type="ECO:0000313" key="9">
    <source>
        <dbReference type="EMBL" id="MDQ0289168.1"/>
    </source>
</evidence>
<evidence type="ECO:0000256" key="6">
    <source>
        <dbReference type="ARBA" id="ARBA00023239"/>
    </source>
</evidence>
<dbReference type="Proteomes" id="UP001238163">
    <property type="component" value="Unassembled WGS sequence"/>
</dbReference>
<proteinExistence type="inferred from homology"/>
<name>A0AAE4ANR2_9BACT</name>
<evidence type="ECO:0000256" key="1">
    <source>
        <dbReference type="ARBA" id="ARBA00000654"/>
    </source>
</evidence>
<dbReference type="SUPFAM" id="SSF51569">
    <property type="entry name" value="Aldolase"/>
    <property type="match status" value="1"/>
</dbReference>
<evidence type="ECO:0000256" key="2">
    <source>
        <dbReference type="ARBA" id="ARBA00004736"/>
    </source>
</evidence>
<evidence type="ECO:0000256" key="4">
    <source>
        <dbReference type="ARBA" id="ARBA00011233"/>
    </source>
</evidence>
<protein>
    <recommendedName>
        <fullName evidence="5">2-dehydro-3-deoxy-phosphogluconate aldolase</fullName>
        <ecNumber evidence="5">4.1.2.14</ecNumber>
    </recommendedName>
</protein>
<gene>
    <name evidence="9" type="ORF">J3R75_001275</name>
</gene>
<dbReference type="GO" id="GO:0008675">
    <property type="term" value="F:2-dehydro-3-deoxy-phosphogluconate aldolase activity"/>
    <property type="evidence" value="ECO:0007669"/>
    <property type="project" value="UniProtKB-EC"/>
</dbReference>
<keyword evidence="10" id="KW-1185">Reference proteome</keyword>
<evidence type="ECO:0000256" key="5">
    <source>
        <dbReference type="ARBA" id="ARBA00013063"/>
    </source>
</evidence>
<dbReference type="EMBL" id="JAUSVL010000001">
    <property type="protein sequence ID" value="MDQ0289168.1"/>
    <property type="molecule type" value="Genomic_DNA"/>
</dbReference>
<evidence type="ECO:0000313" key="10">
    <source>
        <dbReference type="Proteomes" id="UP001238163"/>
    </source>
</evidence>
<comment type="pathway">
    <text evidence="2">Carbohydrate acid metabolism; 2-dehydro-3-deoxy-D-gluconate degradation; D-glyceraldehyde 3-phosphate and pyruvate from 2-dehydro-3-deoxy-D-gluconate: step 2/2.</text>
</comment>
<dbReference type="PROSITE" id="PS00160">
    <property type="entry name" value="ALDOLASE_KDPG_KHG_2"/>
    <property type="match status" value="1"/>
</dbReference>
<comment type="catalytic activity">
    <reaction evidence="1">
        <text>2-dehydro-3-deoxy-6-phospho-D-gluconate = D-glyceraldehyde 3-phosphate + pyruvate</text>
        <dbReference type="Rhea" id="RHEA:17089"/>
        <dbReference type="ChEBI" id="CHEBI:15361"/>
        <dbReference type="ChEBI" id="CHEBI:57569"/>
        <dbReference type="ChEBI" id="CHEBI:59776"/>
        <dbReference type="EC" id="4.1.2.14"/>
    </reaction>
</comment>
<sequence>MFDRLRSYGVVPVVAVDSPDEGLRLCEALIAGGLPVAEITFRTAAAEATIREAAKRFPEMILGAGTILTAEQMRKAVDAGARFAVAPGCNPTTIAAARECAMPFAPGVCTPSDVERAVEMGCSLLKFFPAEAAGGVAMLKALLGPYGHLGISFCPTGGVTTGNLAEYLAIPQVAFVGGTWVAKKELIKAGRWDDIAAVAAAAVAAAKR</sequence>
<keyword evidence="7" id="KW-0704">Schiff base</keyword>
<comment type="caution">
    <text evidence="9">The sequence shown here is derived from an EMBL/GenBank/DDBJ whole genome shotgun (WGS) entry which is preliminary data.</text>
</comment>
<accession>A0AAE4ANR2</accession>
<keyword evidence="6 9" id="KW-0456">Lyase</keyword>
<dbReference type="InterPro" id="IPR031337">
    <property type="entry name" value="KDPG/KHG_AS_1"/>
</dbReference>
<dbReference type="Gene3D" id="3.20.20.70">
    <property type="entry name" value="Aldolase class I"/>
    <property type="match status" value="1"/>
</dbReference>
<dbReference type="PANTHER" id="PTHR30246:SF1">
    <property type="entry name" value="2-DEHYDRO-3-DEOXY-6-PHOSPHOGALACTONATE ALDOLASE-RELATED"/>
    <property type="match status" value="1"/>
</dbReference>
<dbReference type="RefSeq" id="WP_307260505.1">
    <property type="nucleotide sequence ID" value="NZ_JAUSVL010000001.1"/>
</dbReference>
<dbReference type="Pfam" id="PF01081">
    <property type="entry name" value="Aldolase"/>
    <property type="match status" value="1"/>
</dbReference>
<comment type="subunit">
    <text evidence="4">Homotrimer.</text>
</comment>
<dbReference type="EC" id="4.1.2.14" evidence="5"/>
<dbReference type="PANTHER" id="PTHR30246">
    <property type="entry name" value="2-KETO-3-DEOXY-6-PHOSPHOGLUCONATE ALDOLASE"/>
    <property type="match status" value="1"/>
</dbReference>
<dbReference type="InterPro" id="IPR013785">
    <property type="entry name" value="Aldolase_TIM"/>
</dbReference>